<evidence type="ECO:0000313" key="3">
    <source>
        <dbReference type="EMBL" id="TQL99645.1"/>
    </source>
</evidence>
<dbReference type="OrthoDB" id="115989at2"/>
<feature type="region of interest" description="Disordered" evidence="1">
    <location>
        <begin position="173"/>
        <end position="203"/>
    </location>
</feature>
<accession>A0A543CRA6</accession>
<evidence type="ECO:0000259" key="2">
    <source>
        <dbReference type="Pfam" id="PF01243"/>
    </source>
</evidence>
<reference evidence="3 4" key="1">
    <citation type="submission" date="2019-06" db="EMBL/GenBank/DDBJ databases">
        <title>Sequencing the genomes of 1000 actinobacteria strains.</title>
        <authorList>
            <person name="Klenk H.-P."/>
        </authorList>
    </citation>
    <scope>NUCLEOTIDE SEQUENCE [LARGE SCALE GENOMIC DNA]</scope>
    <source>
        <strain evidence="3 4">DSM 102200</strain>
    </source>
</reference>
<dbReference type="SUPFAM" id="SSF50475">
    <property type="entry name" value="FMN-binding split barrel"/>
    <property type="match status" value="1"/>
</dbReference>
<dbReference type="PANTHER" id="PTHR39336:SF1">
    <property type="entry name" value="PYRIDOXAMINE PHOSPHATE OXIDASE FAMILY PROTEIN (AFU_ORTHOLOGUE AFUA_6G11440)"/>
    <property type="match status" value="1"/>
</dbReference>
<feature type="domain" description="Pyridoxamine 5'-phosphate oxidase N-terminal" evidence="2">
    <location>
        <begin position="8"/>
        <end position="132"/>
    </location>
</feature>
<organism evidence="3 4">
    <name type="scientific">Actinoallomurus bryophytorum</name>
    <dbReference type="NCBI Taxonomy" id="1490222"/>
    <lineage>
        <taxon>Bacteria</taxon>
        <taxon>Bacillati</taxon>
        <taxon>Actinomycetota</taxon>
        <taxon>Actinomycetes</taxon>
        <taxon>Streptosporangiales</taxon>
        <taxon>Thermomonosporaceae</taxon>
        <taxon>Actinoallomurus</taxon>
    </lineage>
</organism>
<dbReference type="AlphaFoldDB" id="A0A543CRA6"/>
<dbReference type="InterPro" id="IPR012349">
    <property type="entry name" value="Split_barrel_FMN-bd"/>
</dbReference>
<evidence type="ECO:0000313" key="4">
    <source>
        <dbReference type="Proteomes" id="UP000316096"/>
    </source>
</evidence>
<dbReference type="EMBL" id="VFOZ01000001">
    <property type="protein sequence ID" value="TQL99645.1"/>
    <property type="molecule type" value="Genomic_DNA"/>
</dbReference>
<gene>
    <name evidence="3" type="ORF">FB559_5343</name>
</gene>
<dbReference type="Pfam" id="PF01243">
    <property type="entry name" value="PNPOx_N"/>
    <property type="match status" value="1"/>
</dbReference>
<name>A0A543CRA6_9ACTN</name>
<comment type="caution">
    <text evidence="3">The sequence shown here is derived from an EMBL/GenBank/DDBJ whole genome shotgun (WGS) entry which is preliminary data.</text>
</comment>
<evidence type="ECO:0000256" key="1">
    <source>
        <dbReference type="SAM" id="MobiDB-lite"/>
    </source>
</evidence>
<dbReference type="Gene3D" id="2.30.110.10">
    <property type="entry name" value="Electron Transport, Fmn-binding Protein, Chain A"/>
    <property type="match status" value="1"/>
</dbReference>
<keyword evidence="4" id="KW-1185">Reference proteome</keyword>
<protein>
    <submittedName>
        <fullName evidence="3">Pyridoxamine 5'-phosphate oxidase</fullName>
    </submittedName>
</protein>
<dbReference type="PANTHER" id="PTHR39336">
    <property type="entry name" value="PYRIDOXAMINE PHOSPHATE OXIDASE FAMILY PROTEIN (AFU_ORTHOLOGUE AFUA_6G11440)"/>
    <property type="match status" value="1"/>
</dbReference>
<dbReference type="Proteomes" id="UP000316096">
    <property type="component" value="Unassembled WGS sequence"/>
</dbReference>
<proteinExistence type="predicted"/>
<dbReference type="InterPro" id="IPR011576">
    <property type="entry name" value="Pyridox_Oxase_N"/>
</dbReference>
<sequence>MAKLYDAIDERLQAFIAEQPMFFVATAPDSGGHVNVSPKGYQDTFSVIDENTVAYLDLYGSGSETIAHLRDNGRITVMFCSFSRQPKILRLYGTGRVVRPDAAEWDDLAGRFGAGHAGYRAIVVVDVTRVSDSCGYSIPFMELTGERSLLDDQHARRPSDEWVPRVARNASSIDGLPALEPDHPAPVRPLPRALPRVSGPAGA</sequence>
<dbReference type="RefSeq" id="WP_141958594.1">
    <property type="nucleotide sequence ID" value="NZ_VFOZ01000001.1"/>
</dbReference>